<proteinExistence type="predicted"/>
<dbReference type="Proteomes" id="UP000053030">
    <property type="component" value="Unassembled WGS sequence"/>
</dbReference>
<dbReference type="Pfam" id="PF06271">
    <property type="entry name" value="RDD"/>
    <property type="match status" value="1"/>
</dbReference>
<feature type="transmembrane region" description="Helical" evidence="6">
    <location>
        <begin position="54"/>
        <end position="73"/>
    </location>
</feature>
<sequence>MEQHAQYAGFWIRLLAVIIDSIIMLIVFALPASFIYGQVYWEGNEMIYGFWDLLLNYILPVVLTIFFWVKYLGTPGKMLLKLRVVDEKTGDKLSVGKAIGRYFAYIPAAIPLFLGFFWIGWAKRKQGWHDLLAGSVVVRSETKGPFKFEDIEQPNDQSS</sequence>
<accession>A0A837NIN8</accession>
<dbReference type="PANTHER" id="PTHR36115:SF4">
    <property type="entry name" value="MEMBRANE PROTEIN"/>
    <property type="match status" value="1"/>
</dbReference>
<evidence type="ECO:0000313" key="8">
    <source>
        <dbReference type="EMBL" id="KPD23779.1"/>
    </source>
</evidence>
<reference evidence="8 9" key="1">
    <citation type="submission" date="2015-08" db="EMBL/GenBank/DDBJ databases">
        <title>Genome sequencing and assembly of the deep-sea bacterium Idiomarina zobellii.</title>
        <authorList>
            <person name="Mithoefer S.D."/>
            <person name="Rheaume B.A."/>
            <person name="MacLea K.S."/>
        </authorList>
    </citation>
    <scope>NUCLEOTIDE SEQUENCE [LARGE SCALE GENOMIC DNA]</scope>
    <source>
        <strain evidence="8 9">KMM 231</strain>
    </source>
</reference>
<evidence type="ECO:0000256" key="5">
    <source>
        <dbReference type="ARBA" id="ARBA00023136"/>
    </source>
</evidence>
<comment type="subcellular location">
    <subcellularLocation>
        <location evidence="1">Cell membrane</location>
        <topology evidence="1">Multi-pass membrane protein</topology>
    </subcellularLocation>
</comment>
<keyword evidence="9" id="KW-1185">Reference proteome</keyword>
<keyword evidence="5 6" id="KW-0472">Membrane</keyword>
<dbReference type="InterPro" id="IPR010432">
    <property type="entry name" value="RDD"/>
</dbReference>
<keyword evidence="2" id="KW-1003">Cell membrane</keyword>
<dbReference type="OrthoDB" id="9793824at2"/>
<feature type="transmembrane region" description="Helical" evidence="6">
    <location>
        <begin position="102"/>
        <end position="121"/>
    </location>
</feature>
<dbReference type="RefSeq" id="WP_053953498.1">
    <property type="nucleotide sequence ID" value="NZ_FNCB01000004.1"/>
</dbReference>
<dbReference type="AlphaFoldDB" id="A0A837NIN8"/>
<evidence type="ECO:0000256" key="3">
    <source>
        <dbReference type="ARBA" id="ARBA00022692"/>
    </source>
</evidence>
<evidence type="ECO:0000259" key="7">
    <source>
        <dbReference type="Pfam" id="PF06271"/>
    </source>
</evidence>
<dbReference type="EMBL" id="LHSG01000005">
    <property type="protein sequence ID" value="KPD23779.1"/>
    <property type="molecule type" value="Genomic_DNA"/>
</dbReference>
<feature type="transmembrane region" description="Helical" evidence="6">
    <location>
        <begin position="12"/>
        <end position="34"/>
    </location>
</feature>
<protein>
    <submittedName>
        <fullName evidence="8">Branched-chain amino acid aminotransferase I</fullName>
    </submittedName>
</protein>
<keyword evidence="4 6" id="KW-1133">Transmembrane helix</keyword>
<gene>
    <name evidence="8" type="ORF">AFK76_06495</name>
</gene>
<keyword evidence="3 6" id="KW-0812">Transmembrane</keyword>
<name>A0A837NIN8_9GAMM</name>
<evidence type="ECO:0000256" key="2">
    <source>
        <dbReference type="ARBA" id="ARBA00022475"/>
    </source>
</evidence>
<dbReference type="InterPro" id="IPR051791">
    <property type="entry name" value="Pra-immunoreactive"/>
</dbReference>
<organism evidence="8 9">
    <name type="scientific">Idiomarina zobellii</name>
    <dbReference type="NCBI Taxonomy" id="86103"/>
    <lineage>
        <taxon>Bacteria</taxon>
        <taxon>Pseudomonadati</taxon>
        <taxon>Pseudomonadota</taxon>
        <taxon>Gammaproteobacteria</taxon>
        <taxon>Alteromonadales</taxon>
        <taxon>Idiomarinaceae</taxon>
        <taxon>Idiomarina</taxon>
    </lineage>
</organism>
<evidence type="ECO:0000313" key="9">
    <source>
        <dbReference type="Proteomes" id="UP000053030"/>
    </source>
</evidence>
<dbReference type="PANTHER" id="PTHR36115">
    <property type="entry name" value="PROLINE-RICH ANTIGEN HOMOLOG-RELATED"/>
    <property type="match status" value="1"/>
</dbReference>
<evidence type="ECO:0000256" key="6">
    <source>
        <dbReference type="SAM" id="Phobius"/>
    </source>
</evidence>
<dbReference type="GO" id="GO:0005886">
    <property type="term" value="C:plasma membrane"/>
    <property type="evidence" value="ECO:0007669"/>
    <property type="project" value="UniProtKB-SubCell"/>
</dbReference>
<feature type="domain" description="RDD" evidence="7">
    <location>
        <begin position="7"/>
        <end position="134"/>
    </location>
</feature>
<keyword evidence="8" id="KW-0032">Aminotransferase</keyword>
<evidence type="ECO:0000256" key="4">
    <source>
        <dbReference type="ARBA" id="ARBA00022989"/>
    </source>
</evidence>
<evidence type="ECO:0000256" key="1">
    <source>
        <dbReference type="ARBA" id="ARBA00004651"/>
    </source>
</evidence>
<comment type="caution">
    <text evidence="8">The sequence shown here is derived from an EMBL/GenBank/DDBJ whole genome shotgun (WGS) entry which is preliminary data.</text>
</comment>
<dbReference type="GO" id="GO:0008483">
    <property type="term" value="F:transaminase activity"/>
    <property type="evidence" value="ECO:0007669"/>
    <property type="project" value="UniProtKB-KW"/>
</dbReference>
<keyword evidence="8" id="KW-0808">Transferase</keyword>